<sequence length="226" mass="26190">MNKFLTIISSLLVLTTGITSVSCNKSLSNTKTDNTNKIDKNISNNNSSIEKKQDNPKINEEPKDKNKIDKTLSEFENKLDQLIKNKEFEHIKNLAFELIFKNSLSLLEKQAEKKIHEINEKILKLFSESNFDQIKVEITTLISNSFNNSKVTDQERKEITELLDQVSLENKEKILLKINEVFAKVTRSEIQEYQNKLINEIEQLIANKQYEKLKEKTLSLANKKTN</sequence>
<dbReference type="HOGENOM" id="CLU_1045178_0_0_14"/>
<dbReference type="KEGG" id="mml:MLC_4220"/>
<gene>
    <name evidence="2" type="ORF">MLC_4220</name>
</gene>
<protein>
    <recommendedName>
        <fullName evidence="4">Lipoprotein</fullName>
    </recommendedName>
</protein>
<dbReference type="Proteomes" id="UP000010103">
    <property type="component" value="Chromosome"/>
</dbReference>
<dbReference type="PROSITE" id="PS51257">
    <property type="entry name" value="PROKAR_LIPOPROTEIN"/>
    <property type="match status" value="1"/>
</dbReference>
<dbReference type="OrthoDB" id="9977653at2"/>
<dbReference type="RefSeq" id="WP_013729549.1">
    <property type="nucleotide sequence ID" value="NC_015431.1"/>
</dbReference>
<accession>F4MPW7</accession>
<feature type="compositionally biased region" description="Basic and acidic residues" evidence="1">
    <location>
        <begin position="49"/>
        <end position="66"/>
    </location>
</feature>
<organism evidence="2 3">
    <name type="scientific">Mycoplasma mycoides subsp. capri LC str. 95010</name>
    <dbReference type="NCBI Taxonomy" id="862259"/>
    <lineage>
        <taxon>Bacteria</taxon>
        <taxon>Bacillati</taxon>
        <taxon>Mycoplasmatota</taxon>
        <taxon>Mollicutes</taxon>
        <taxon>Mycoplasmataceae</taxon>
        <taxon>Mycoplasma</taxon>
    </lineage>
</organism>
<evidence type="ECO:0008006" key="4">
    <source>
        <dbReference type="Google" id="ProtNLM"/>
    </source>
</evidence>
<evidence type="ECO:0000313" key="3">
    <source>
        <dbReference type="Proteomes" id="UP000010103"/>
    </source>
</evidence>
<name>F4MPW7_MYCML</name>
<reference evidence="3" key="2">
    <citation type="journal article" date="2011" name="BMC Genomics">
        <title>Mycoplasma mycoides, from mycoides Small Colony to capri. A microevolutionary perspective.</title>
        <authorList>
            <person name="Thiaucourt F."/>
            <person name="Manso-Silvan L."/>
            <person name="Salah W."/>
            <person name="Barbe V."/>
            <person name="Berger A."/>
            <person name="Jacob D."/>
            <person name="Breton M."/>
            <person name="Dupuy V."/>
            <person name="Lomenech A.M."/>
            <person name="Blanchard A."/>
            <person name="Sirand-Pugnet P."/>
        </authorList>
    </citation>
    <scope>NUCLEOTIDE SEQUENCE [LARGE SCALE GENOMIC DNA]</scope>
    <source>
        <strain evidence="3">95010</strain>
    </source>
</reference>
<evidence type="ECO:0000256" key="1">
    <source>
        <dbReference type="SAM" id="MobiDB-lite"/>
    </source>
</evidence>
<dbReference type="AlphaFoldDB" id="F4MPW7"/>
<evidence type="ECO:0000313" key="2">
    <source>
        <dbReference type="EMBL" id="CBW54150.1"/>
    </source>
</evidence>
<proteinExistence type="predicted"/>
<reference evidence="3" key="1">
    <citation type="journal article" date="2011" name="BMC Genomics">
        <title>Mycoplasma mycoides, from "mycoides Small Colony" to "capri". A microevolutionary perspective.</title>
        <authorList>
            <person name="Thiaucourt F."/>
            <person name="Manso-Silvan L."/>
            <person name="Salah W."/>
            <person name="Barbe V."/>
            <person name="Berger A."/>
            <person name="Jacob D."/>
            <person name="Breton M."/>
            <person name="Dupuy V."/>
            <person name="Lomenech A.M."/>
            <person name="Blanchard A."/>
            <person name="Sirand-Pugnet P."/>
        </authorList>
    </citation>
    <scope>NUCLEOTIDE SEQUENCE [LARGE SCALE GENOMIC DNA]</scope>
    <source>
        <strain evidence="3">95010</strain>
    </source>
</reference>
<feature type="region of interest" description="Disordered" evidence="1">
    <location>
        <begin position="25"/>
        <end position="66"/>
    </location>
</feature>
<dbReference type="EMBL" id="FQ377874">
    <property type="protein sequence ID" value="CBW54150.1"/>
    <property type="molecule type" value="Genomic_DNA"/>
</dbReference>